<comment type="cofactor">
    <cofactor evidence="1">
        <name>Mn(2+)</name>
        <dbReference type="ChEBI" id="CHEBI:29035"/>
    </cofactor>
</comment>
<keyword evidence="4 10" id="KW-0808">Transferase</keyword>
<dbReference type="GO" id="GO:0060212">
    <property type="term" value="P:negative regulation of nuclear-transcribed mRNA poly(A) tail shortening"/>
    <property type="evidence" value="ECO:0007669"/>
    <property type="project" value="UniProtKB-ARBA"/>
</dbReference>
<dbReference type="GO" id="GO:0031123">
    <property type="term" value="P:RNA 3'-end processing"/>
    <property type="evidence" value="ECO:0007669"/>
    <property type="project" value="TreeGrafter"/>
</dbReference>
<accession>A0A7J8F594</accession>
<name>A0A7J8F594_ROUAE</name>
<evidence type="ECO:0000313" key="11">
    <source>
        <dbReference type="Proteomes" id="UP000593571"/>
    </source>
</evidence>
<dbReference type="GO" id="GO:0043634">
    <property type="term" value="P:polyadenylation-dependent ncRNA catabolic process"/>
    <property type="evidence" value="ECO:0007669"/>
    <property type="project" value="TreeGrafter"/>
</dbReference>
<evidence type="ECO:0000256" key="4">
    <source>
        <dbReference type="ARBA" id="ARBA00022679"/>
    </source>
</evidence>
<protein>
    <recommendedName>
        <fullName evidence="3">polynucleotide adenylyltransferase</fullName>
        <ecNumber evidence="3">2.7.7.19</ecNumber>
    </recommendedName>
    <alternativeName>
        <fullName evidence="8">Terminal guanylyltransferase</fullName>
    </alternativeName>
</protein>
<gene>
    <name evidence="10" type="ORF">HJG63_019062</name>
</gene>
<comment type="similarity">
    <text evidence="2">Belongs to the DNA polymerase type-B-like family.</text>
</comment>
<evidence type="ECO:0000256" key="8">
    <source>
        <dbReference type="ARBA" id="ARBA00082009"/>
    </source>
</evidence>
<dbReference type="GO" id="GO:1990817">
    <property type="term" value="F:poly(A) RNA polymerase activity"/>
    <property type="evidence" value="ECO:0007669"/>
    <property type="project" value="UniProtKB-EC"/>
</dbReference>
<evidence type="ECO:0000256" key="7">
    <source>
        <dbReference type="ARBA" id="ARBA00048830"/>
    </source>
</evidence>
<dbReference type="EC" id="2.7.7.19" evidence="3"/>
<dbReference type="InterPro" id="IPR045862">
    <property type="entry name" value="Trf4-like"/>
</dbReference>
<comment type="caution">
    <text evidence="10">The sequence shown here is derived from an EMBL/GenBank/DDBJ whole genome shotgun (WGS) entry which is preliminary data.</text>
</comment>
<sequence>MWDHLLREDAGEPVDRADTGDCSVSSCPRSAEDGRLHEEIIDFYNFMSPCPEEAAMRREVVERIETVVKDLWPAADVQIFGSFSTGLYLPTSDIDLVVFGKWERPPLQLLEQALRKHNVAEPGSIKVLDKATVPIIKLTDQETEVKVDISFNMETGVRAAEFIKNYMKVLPSAS</sequence>
<proteinExistence type="inferred from homology"/>
<evidence type="ECO:0000259" key="9">
    <source>
        <dbReference type="Pfam" id="PF22600"/>
    </source>
</evidence>
<evidence type="ECO:0000256" key="5">
    <source>
        <dbReference type="ARBA" id="ARBA00022723"/>
    </source>
</evidence>
<evidence type="ECO:0000256" key="6">
    <source>
        <dbReference type="ARBA" id="ARBA00022842"/>
    </source>
</evidence>
<dbReference type="SUPFAM" id="SSF81301">
    <property type="entry name" value="Nucleotidyltransferase"/>
    <property type="match status" value="1"/>
</dbReference>
<dbReference type="PANTHER" id="PTHR23092">
    <property type="entry name" value="POLY(A) RNA POLYMERASE"/>
    <property type="match status" value="1"/>
</dbReference>
<dbReference type="GO" id="GO:0046872">
    <property type="term" value="F:metal ion binding"/>
    <property type="evidence" value="ECO:0007669"/>
    <property type="project" value="UniProtKB-KW"/>
</dbReference>
<dbReference type="GO" id="GO:0003729">
    <property type="term" value="F:mRNA binding"/>
    <property type="evidence" value="ECO:0007669"/>
    <property type="project" value="TreeGrafter"/>
</dbReference>
<dbReference type="FunFam" id="3.30.460.10:FF:000006">
    <property type="entry name" value="non-canonical poly(A) RNA polymerase PAPD5"/>
    <property type="match status" value="1"/>
</dbReference>
<dbReference type="AlphaFoldDB" id="A0A7J8F594"/>
<dbReference type="GO" id="GO:0005730">
    <property type="term" value="C:nucleolus"/>
    <property type="evidence" value="ECO:0007669"/>
    <property type="project" value="TreeGrafter"/>
</dbReference>
<reference evidence="10 11" key="1">
    <citation type="journal article" date="2020" name="Nature">
        <title>Six reference-quality genomes reveal evolution of bat adaptations.</title>
        <authorList>
            <person name="Jebb D."/>
            <person name="Huang Z."/>
            <person name="Pippel M."/>
            <person name="Hughes G.M."/>
            <person name="Lavrichenko K."/>
            <person name="Devanna P."/>
            <person name="Winkler S."/>
            <person name="Jermiin L.S."/>
            <person name="Skirmuntt E.C."/>
            <person name="Katzourakis A."/>
            <person name="Burkitt-Gray L."/>
            <person name="Ray D.A."/>
            <person name="Sullivan K.A.M."/>
            <person name="Roscito J.G."/>
            <person name="Kirilenko B.M."/>
            <person name="Davalos L.M."/>
            <person name="Corthals A.P."/>
            <person name="Power M.L."/>
            <person name="Jones G."/>
            <person name="Ransome R.D."/>
            <person name="Dechmann D.K.N."/>
            <person name="Locatelli A.G."/>
            <person name="Puechmaille S.J."/>
            <person name="Fedrigo O."/>
            <person name="Jarvis E.D."/>
            <person name="Hiller M."/>
            <person name="Vernes S.C."/>
            <person name="Myers E.W."/>
            <person name="Teeling E.C."/>
        </authorList>
    </citation>
    <scope>NUCLEOTIDE SEQUENCE [LARGE SCALE GENOMIC DNA]</scope>
    <source>
        <strain evidence="10">MRouAeg1</strain>
        <tissue evidence="10">Muscle</tissue>
    </source>
</reference>
<evidence type="ECO:0000313" key="10">
    <source>
        <dbReference type="EMBL" id="KAF6442569.1"/>
    </source>
</evidence>
<dbReference type="EMBL" id="JACASE010000008">
    <property type="protein sequence ID" value="KAF6442569.1"/>
    <property type="molecule type" value="Genomic_DNA"/>
</dbReference>
<evidence type="ECO:0000256" key="3">
    <source>
        <dbReference type="ARBA" id="ARBA00012388"/>
    </source>
</evidence>
<dbReference type="Gene3D" id="3.30.460.10">
    <property type="entry name" value="Beta Polymerase, domain 2"/>
    <property type="match status" value="1"/>
</dbReference>
<evidence type="ECO:0000256" key="1">
    <source>
        <dbReference type="ARBA" id="ARBA00001936"/>
    </source>
</evidence>
<keyword evidence="11" id="KW-1185">Reference proteome</keyword>
<keyword evidence="5" id="KW-0479">Metal-binding</keyword>
<evidence type="ECO:0000256" key="2">
    <source>
        <dbReference type="ARBA" id="ARBA00008593"/>
    </source>
</evidence>
<dbReference type="GO" id="GO:1905870">
    <property type="term" value="P:positive regulation of 3'-UTR-mediated mRNA stabilization"/>
    <property type="evidence" value="ECO:0007669"/>
    <property type="project" value="UniProtKB-ARBA"/>
</dbReference>
<dbReference type="Proteomes" id="UP000593571">
    <property type="component" value="Unassembled WGS sequence"/>
</dbReference>
<dbReference type="GO" id="GO:0031499">
    <property type="term" value="C:TRAMP complex"/>
    <property type="evidence" value="ECO:0007669"/>
    <property type="project" value="TreeGrafter"/>
</dbReference>
<dbReference type="InterPro" id="IPR043519">
    <property type="entry name" value="NT_sf"/>
</dbReference>
<comment type="catalytic activity">
    <reaction evidence="7">
        <text>RNA(n) + ATP = RNA(n)-3'-adenine ribonucleotide + diphosphate</text>
        <dbReference type="Rhea" id="RHEA:11332"/>
        <dbReference type="Rhea" id="RHEA-COMP:14527"/>
        <dbReference type="Rhea" id="RHEA-COMP:17347"/>
        <dbReference type="ChEBI" id="CHEBI:30616"/>
        <dbReference type="ChEBI" id="CHEBI:33019"/>
        <dbReference type="ChEBI" id="CHEBI:140395"/>
        <dbReference type="ChEBI" id="CHEBI:173115"/>
        <dbReference type="EC" id="2.7.7.19"/>
    </reaction>
</comment>
<dbReference type="Pfam" id="PF22600">
    <property type="entry name" value="MTPAP-like_central"/>
    <property type="match status" value="1"/>
</dbReference>
<keyword evidence="6" id="KW-0460">Magnesium</keyword>
<dbReference type="PANTHER" id="PTHR23092:SF24">
    <property type="entry name" value="TERMINAL NUCLEOTIDYLTRANSFERASE 4A"/>
    <property type="match status" value="1"/>
</dbReference>
<feature type="domain" description="Poly(A) RNA polymerase mitochondrial-like central palm" evidence="9">
    <location>
        <begin position="36"/>
        <end position="167"/>
    </location>
</feature>
<dbReference type="GO" id="GO:0070568">
    <property type="term" value="F:guanylyltransferase activity"/>
    <property type="evidence" value="ECO:0007669"/>
    <property type="project" value="UniProtKB-ARBA"/>
</dbReference>
<dbReference type="InterPro" id="IPR054708">
    <property type="entry name" value="MTPAP-like_central"/>
</dbReference>
<dbReference type="CDD" id="cd05402">
    <property type="entry name" value="NT_PAP_TUTase"/>
    <property type="match status" value="1"/>
</dbReference>
<organism evidence="10 11">
    <name type="scientific">Rousettus aegyptiacus</name>
    <name type="common">Egyptian fruit bat</name>
    <name type="synonym">Pteropus aegyptiacus</name>
    <dbReference type="NCBI Taxonomy" id="9407"/>
    <lineage>
        <taxon>Eukaryota</taxon>
        <taxon>Metazoa</taxon>
        <taxon>Chordata</taxon>
        <taxon>Craniata</taxon>
        <taxon>Vertebrata</taxon>
        <taxon>Euteleostomi</taxon>
        <taxon>Mammalia</taxon>
        <taxon>Eutheria</taxon>
        <taxon>Laurasiatheria</taxon>
        <taxon>Chiroptera</taxon>
        <taxon>Yinpterochiroptera</taxon>
        <taxon>Pteropodoidea</taxon>
        <taxon>Pteropodidae</taxon>
        <taxon>Rousettinae</taxon>
        <taxon>Rousettus</taxon>
    </lineage>
</organism>